<reference evidence="2" key="1">
    <citation type="journal article" date="2019" name="Int. J. Syst. Evol. Microbiol.">
        <title>The Global Catalogue of Microorganisms (GCM) 10K type strain sequencing project: providing services to taxonomists for standard genome sequencing and annotation.</title>
        <authorList>
            <consortium name="The Broad Institute Genomics Platform"/>
            <consortium name="The Broad Institute Genome Sequencing Center for Infectious Disease"/>
            <person name="Wu L."/>
            <person name="Ma J."/>
        </authorList>
    </citation>
    <scope>NUCLEOTIDE SEQUENCE [LARGE SCALE GENOMIC DNA]</scope>
    <source>
        <strain evidence="2">KCTC 42730</strain>
    </source>
</reference>
<gene>
    <name evidence="1" type="ORF">ACFOEE_20010</name>
</gene>
<dbReference type="Proteomes" id="UP001595453">
    <property type="component" value="Unassembled WGS sequence"/>
</dbReference>
<dbReference type="InterPro" id="IPR013468">
    <property type="entry name" value="CHP02647"/>
</dbReference>
<comment type="caution">
    <text evidence="1">The sequence shown here is derived from an EMBL/GenBank/DDBJ whole genome shotgun (WGS) entry which is preliminary data.</text>
</comment>
<proteinExistence type="predicted"/>
<keyword evidence="2" id="KW-1185">Reference proteome</keyword>
<evidence type="ECO:0000313" key="2">
    <source>
        <dbReference type="Proteomes" id="UP001595453"/>
    </source>
</evidence>
<organism evidence="1 2">
    <name type="scientific">Pseudoalteromonas fenneropenaei</name>
    <dbReference type="NCBI Taxonomy" id="1737459"/>
    <lineage>
        <taxon>Bacteria</taxon>
        <taxon>Pseudomonadati</taxon>
        <taxon>Pseudomonadota</taxon>
        <taxon>Gammaproteobacteria</taxon>
        <taxon>Alteromonadales</taxon>
        <taxon>Pseudoalteromonadaceae</taxon>
        <taxon>Pseudoalteromonas</taxon>
    </lineage>
</organism>
<dbReference type="Pfam" id="PF18918">
    <property type="entry name" value="DUF5669"/>
    <property type="match status" value="1"/>
</dbReference>
<protein>
    <submittedName>
        <fullName evidence="1">TIGR02647 family protein</fullName>
    </submittedName>
</protein>
<name>A0ABV7CQX6_9GAMM</name>
<dbReference type="RefSeq" id="WP_377128758.1">
    <property type="nucleotide sequence ID" value="NZ_JBHRSD010000047.1"/>
</dbReference>
<evidence type="ECO:0000313" key="1">
    <source>
        <dbReference type="EMBL" id="MFC3034796.1"/>
    </source>
</evidence>
<sequence>MAIDNNMMEELALLAKFPSKSLHQGLKLHKDADPQLLAAAERLFNKGVIDSVDGGYLTDLGHDLREHLDKLSLALK</sequence>
<accession>A0ABV7CQX6</accession>
<dbReference type="NCBIfam" id="TIGR02647">
    <property type="entry name" value="DNA"/>
    <property type="match status" value="1"/>
</dbReference>
<dbReference type="EMBL" id="JBHRSD010000047">
    <property type="protein sequence ID" value="MFC3034796.1"/>
    <property type="molecule type" value="Genomic_DNA"/>
</dbReference>